<accession>A0A2P2PKQ7</accession>
<organism evidence="1">
    <name type="scientific">Rhizophora mucronata</name>
    <name type="common">Asiatic mangrove</name>
    <dbReference type="NCBI Taxonomy" id="61149"/>
    <lineage>
        <taxon>Eukaryota</taxon>
        <taxon>Viridiplantae</taxon>
        <taxon>Streptophyta</taxon>
        <taxon>Embryophyta</taxon>
        <taxon>Tracheophyta</taxon>
        <taxon>Spermatophyta</taxon>
        <taxon>Magnoliopsida</taxon>
        <taxon>eudicotyledons</taxon>
        <taxon>Gunneridae</taxon>
        <taxon>Pentapetalae</taxon>
        <taxon>rosids</taxon>
        <taxon>fabids</taxon>
        <taxon>Malpighiales</taxon>
        <taxon>Rhizophoraceae</taxon>
        <taxon>Rhizophora</taxon>
    </lineage>
</organism>
<reference evidence="1" key="1">
    <citation type="submission" date="2018-02" db="EMBL/GenBank/DDBJ databases">
        <title>Rhizophora mucronata_Transcriptome.</title>
        <authorList>
            <person name="Meera S.P."/>
            <person name="Sreeshan A."/>
            <person name="Augustine A."/>
        </authorList>
    </citation>
    <scope>NUCLEOTIDE SEQUENCE</scope>
    <source>
        <tissue evidence="1">Leaf</tissue>
    </source>
</reference>
<dbReference type="AlphaFoldDB" id="A0A2P2PKQ7"/>
<dbReference type="EMBL" id="GGEC01074818">
    <property type="protein sequence ID" value="MBX55302.1"/>
    <property type="molecule type" value="Transcribed_RNA"/>
</dbReference>
<name>A0A2P2PKQ7_RHIMU</name>
<sequence length="54" mass="6303">MQISRHKVLHCCVDIFNIFFMPDLGKCCRIFFCCWSCFVNLPYFTHDAPLINGG</sequence>
<evidence type="ECO:0000313" key="1">
    <source>
        <dbReference type="EMBL" id="MBX55302.1"/>
    </source>
</evidence>
<protein>
    <submittedName>
        <fullName evidence="1">Uncharacterized protein</fullName>
    </submittedName>
</protein>
<proteinExistence type="predicted"/>